<evidence type="ECO:0000313" key="3">
    <source>
        <dbReference type="Proteomes" id="UP000779809"/>
    </source>
</evidence>
<organism evidence="2 3">
    <name type="scientific">Candidatus Korobacter versatilis</name>
    <dbReference type="NCBI Taxonomy" id="658062"/>
    <lineage>
        <taxon>Bacteria</taxon>
        <taxon>Pseudomonadati</taxon>
        <taxon>Acidobacteriota</taxon>
        <taxon>Terriglobia</taxon>
        <taxon>Terriglobales</taxon>
        <taxon>Candidatus Korobacteraceae</taxon>
        <taxon>Candidatus Korobacter</taxon>
    </lineage>
</organism>
<evidence type="ECO:0000313" key="2">
    <source>
        <dbReference type="EMBL" id="MBI2678790.1"/>
    </source>
</evidence>
<evidence type="ECO:0000256" key="1">
    <source>
        <dbReference type="SAM" id="MobiDB-lite"/>
    </source>
</evidence>
<proteinExistence type="predicted"/>
<name>A0A932ERE4_9BACT</name>
<feature type="region of interest" description="Disordered" evidence="1">
    <location>
        <begin position="146"/>
        <end position="170"/>
    </location>
</feature>
<comment type="caution">
    <text evidence="2">The sequence shown here is derived from an EMBL/GenBank/DDBJ whole genome shotgun (WGS) entry which is preliminary data.</text>
</comment>
<reference evidence="2" key="1">
    <citation type="submission" date="2020-07" db="EMBL/GenBank/DDBJ databases">
        <title>Huge and variable diversity of episymbiotic CPR bacteria and DPANN archaea in groundwater ecosystems.</title>
        <authorList>
            <person name="He C.Y."/>
            <person name="Keren R."/>
            <person name="Whittaker M."/>
            <person name="Farag I.F."/>
            <person name="Doudna J."/>
            <person name="Cate J.H.D."/>
            <person name="Banfield J.F."/>
        </authorList>
    </citation>
    <scope>NUCLEOTIDE SEQUENCE</scope>
    <source>
        <strain evidence="2">NC_groundwater_580_Pr5_B-0.1um_64_19</strain>
    </source>
</reference>
<dbReference type="Proteomes" id="UP000779809">
    <property type="component" value="Unassembled WGS sequence"/>
</dbReference>
<dbReference type="AlphaFoldDB" id="A0A932ERE4"/>
<accession>A0A932ERE4</accession>
<sequence>MSSPSARPAPVNPLLTETRALLASISALTENGPRTEAARSAPRCAHVKAKGYRCGSPALREKQYCFYHERVHNRRFEDGLPPLDDANAIQLAVMQVLDGLHRGKIGTDTARTYFCGLRVAAMLSPNVINADPDRVVLEEPLIEKTEGAETTAKRSPKPEKVAAMAAAAGD</sequence>
<gene>
    <name evidence="2" type="ORF">HYX28_08415</name>
</gene>
<protein>
    <submittedName>
        <fullName evidence="2">Uncharacterized protein</fullName>
    </submittedName>
</protein>
<dbReference type="EMBL" id="JACPNR010000010">
    <property type="protein sequence ID" value="MBI2678790.1"/>
    <property type="molecule type" value="Genomic_DNA"/>
</dbReference>